<dbReference type="Pfam" id="PF00345">
    <property type="entry name" value="PapD_N"/>
    <property type="match status" value="1"/>
</dbReference>
<dbReference type="GO" id="GO:0030288">
    <property type="term" value="C:outer membrane-bounded periplasmic space"/>
    <property type="evidence" value="ECO:0007669"/>
    <property type="project" value="InterPro"/>
</dbReference>
<accession>A0A2N0H532</accession>
<dbReference type="Proteomes" id="UP000232587">
    <property type="component" value="Unassembled WGS sequence"/>
</dbReference>
<dbReference type="InterPro" id="IPR008962">
    <property type="entry name" value="PapD-like_sf"/>
</dbReference>
<dbReference type="OrthoDB" id="511700at2"/>
<keyword evidence="1" id="KW-0732">Signal</keyword>
<keyword evidence="4" id="KW-1185">Reference proteome</keyword>
<dbReference type="GO" id="GO:0071555">
    <property type="term" value="P:cell wall organization"/>
    <property type="evidence" value="ECO:0007669"/>
    <property type="project" value="InterPro"/>
</dbReference>
<proteinExistence type="predicted"/>
<protein>
    <submittedName>
        <fullName evidence="3">Fimbrial chaperone protein</fullName>
    </submittedName>
</protein>
<dbReference type="PANTHER" id="PTHR30251">
    <property type="entry name" value="PILUS ASSEMBLY CHAPERONE"/>
    <property type="match status" value="1"/>
</dbReference>
<name>A0A2N0H532_9SPHN</name>
<dbReference type="RefSeq" id="WP_100867883.1">
    <property type="nucleotide sequence ID" value="NZ_PHUF01000005.1"/>
</dbReference>
<evidence type="ECO:0000313" key="3">
    <source>
        <dbReference type="EMBL" id="PKB14027.1"/>
    </source>
</evidence>
<dbReference type="PANTHER" id="PTHR30251:SF4">
    <property type="entry name" value="SLR1668 PROTEIN"/>
    <property type="match status" value="1"/>
</dbReference>
<dbReference type="AlphaFoldDB" id="A0A2N0H532"/>
<comment type="caution">
    <text evidence="3">The sequence shown here is derived from an EMBL/GenBank/DDBJ whole genome shotgun (WGS) entry which is preliminary data.</text>
</comment>
<dbReference type="InterPro" id="IPR050643">
    <property type="entry name" value="Periplasmic_pilus_chap"/>
</dbReference>
<organism evidence="3 4">
    <name type="scientific">Novosphingobium kunmingense</name>
    <dbReference type="NCBI Taxonomy" id="1211806"/>
    <lineage>
        <taxon>Bacteria</taxon>
        <taxon>Pseudomonadati</taxon>
        <taxon>Pseudomonadota</taxon>
        <taxon>Alphaproteobacteria</taxon>
        <taxon>Sphingomonadales</taxon>
        <taxon>Sphingomonadaceae</taxon>
        <taxon>Novosphingobium</taxon>
    </lineage>
</organism>
<evidence type="ECO:0000313" key="4">
    <source>
        <dbReference type="Proteomes" id="UP000232587"/>
    </source>
</evidence>
<sequence>MIRPVADLGKLALIAAGGSFLSLGSASAALAQQPAAAAAPSADRGARLNIAPLRLEFDAAKTSATVMVTNTSGRPLSVQTRLFAWSQQAGEDVFAPSTALTVSPSIITIAPGATQIVRVLRGTAASPGEKRFRLAVDQLPDPTLATGGEAEARLRFTLPLFMDRDKAAPAALAWRLTPGRLELANSGGQTVRVVGLEMRNTAGTAVQLERNSLRYVQGESTISWGLANACGLGPLSIKAMIDGQAVNAQVPPTCG</sequence>
<gene>
    <name evidence="3" type="ORF">B0I00_2655</name>
</gene>
<dbReference type="InterPro" id="IPR016147">
    <property type="entry name" value="Pili_assmbl_chaperone_N"/>
</dbReference>
<dbReference type="EMBL" id="PHUF01000005">
    <property type="protein sequence ID" value="PKB14027.1"/>
    <property type="molecule type" value="Genomic_DNA"/>
</dbReference>
<feature type="signal peptide" evidence="1">
    <location>
        <begin position="1"/>
        <end position="31"/>
    </location>
</feature>
<dbReference type="InterPro" id="IPR013783">
    <property type="entry name" value="Ig-like_fold"/>
</dbReference>
<feature type="chain" id="PRO_5014909773" evidence="1">
    <location>
        <begin position="32"/>
        <end position="255"/>
    </location>
</feature>
<evidence type="ECO:0000259" key="2">
    <source>
        <dbReference type="Pfam" id="PF00345"/>
    </source>
</evidence>
<evidence type="ECO:0000256" key="1">
    <source>
        <dbReference type="SAM" id="SignalP"/>
    </source>
</evidence>
<reference evidence="3 4" key="1">
    <citation type="submission" date="2017-11" db="EMBL/GenBank/DDBJ databases">
        <title>Genomic Encyclopedia of Type Strains, Phase III (KMG-III): the genomes of soil and plant-associated and newly described type strains.</title>
        <authorList>
            <person name="Whitman W."/>
        </authorList>
    </citation>
    <scope>NUCLEOTIDE SEQUENCE [LARGE SCALE GENOMIC DNA]</scope>
    <source>
        <strain evidence="3 4">CGMCC 1.12274</strain>
    </source>
</reference>
<feature type="domain" description="Pili assembly chaperone N-terminal" evidence="2">
    <location>
        <begin position="48"/>
        <end position="162"/>
    </location>
</feature>
<dbReference type="SUPFAM" id="SSF49354">
    <property type="entry name" value="PapD-like"/>
    <property type="match status" value="1"/>
</dbReference>
<dbReference type="Gene3D" id="2.60.40.10">
    <property type="entry name" value="Immunoglobulins"/>
    <property type="match status" value="1"/>
</dbReference>